<organism evidence="1 2">
    <name type="scientific">Henosepilachna vigintioctopunctata</name>
    <dbReference type="NCBI Taxonomy" id="420089"/>
    <lineage>
        <taxon>Eukaryota</taxon>
        <taxon>Metazoa</taxon>
        <taxon>Ecdysozoa</taxon>
        <taxon>Arthropoda</taxon>
        <taxon>Hexapoda</taxon>
        <taxon>Insecta</taxon>
        <taxon>Pterygota</taxon>
        <taxon>Neoptera</taxon>
        <taxon>Endopterygota</taxon>
        <taxon>Coleoptera</taxon>
        <taxon>Polyphaga</taxon>
        <taxon>Cucujiformia</taxon>
        <taxon>Coccinelloidea</taxon>
        <taxon>Coccinellidae</taxon>
        <taxon>Epilachninae</taxon>
        <taxon>Epilachnini</taxon>
        <taxon>Henosepilachna</taxon>
    </lineage>
</organism>
<protein>
    <submittedName>
        <fullName evidence="1">Uncharacterized protein</fullName>
    </submittedName>
</protein>
<dbReference type="Proteomes" id="UP001431783">
    <property type="component" value="Unassembled WGS sequence"/>
</dbReference>
<evidence type="ECO:0000313" key="1">
    <source>
        <dbReference type="EMBL" id="KAK9892059.1"/>
    </source>
</evidence>
<keyword evidence="2" id="KW-1185">Reference proteome</keyword>
<name>A0AAW1VF61_9CUCU</name>
<proteinExistence type="predicted"/>
<sequence length="115" mass="13363">MFQIKFSALTMSEKTHITYFPLKSGGIILLNCSRNYSIPLSFFFRKTCLISTFNAINIEIHFCSLLGKNQIPQYCVSFNTNLVFKKSNTMNNRAFKKCYKLLELESLLTVPKRLF</sequence>
<gene>
    <name evidence="1" type="ORF">WA026_018258</name>
</gene>
<comment type="caution">
    <text evidence="1">The sequence shown here is derived from an EMBL/GenBank/DDBJ whole genome shotgun (WGS) entry which is preliminary data.</text>
</comment>
<dbReference type="EMBL" id="JARQZJ010000132">
    <property type="protein sequence ID" value="KAK9892059.1"/>
    <property type="molecule type" value="Genomic_DNA"/>
</dbReference>
<evidence type="ECO:0000313" key="2">
    <source>
        <dbReference type="Proteomes" id="UP001431783"/>
    </source>
</evidence>
<accession>A0AAW1VF61</accession>
<reference evidence="1 2" key="1">
    <citation type="submission" date="2023-03" db="EMBL/GenBank/DDBJ databases">
        <title>Genome insight into feeding habits of ladybird beetles.</title>
        <authorList>
            <person name="Li H.-S."/>
            <person name="Huang Y.-H."/>
            <person name="Pang H."/>
        </authorList>
    </citation>
    <scope>NUCLEOTIDE SEQUENCE [LARGE SCALE GENOMIC DNA]</scope>
    <source>
        <strain evidence="1">SYSU_2023b</strain>
        <tissue evidence="1">Whole body</tissue>
    </source>
</reference>
<dbReference type="AlphaFoldDB" id="A0AAW1VF61"/>